<feature type="region of interest" description="Disordered" evidence="1">
    <location>
        <begin position="47"/>
        <end position="66"/>
    </location>
</feature>
<sequence length="66" mass="7603">MSKRAEYMFALYSGSVADPGDRNPYAPEWMVLAKLWQHGYERMLRVRTETEQSSPRGRAAPDPDLD</sequence>
<dbReference type="EMBL" id="AP022588">
    <property type="protein sequence ID" value="BBY29988.1"/>
    <property type="molecule type" value="Genomic_DNA"/>
</dbReference>
<evidence type="ECO:0000313" key="2">
    <source>
        <dbReference type="EMBL" id="BBY29988.1"/>
    </source>
</evidence>
<organism evidence="2 3">
    <name type="scientific">Mycolicibacterium sediminis</name>
    <dbReference type="NCBI Taxonomy" id="1286180"/>
    <lineage>
        <taxon>Bacteria</taxon>
        <taxon>Bacillati</taxon>
        <taxon>Actinomycetota</taxon>
        <taxon>Actinomycetes</taxon>
        <taxon>Mycobacteriales</taxon>
        <taxon>Mycobacteriaceae</taxon>
        <taxon>Mycolicibacterium</taxon>
    </lineage>
</organism>
<evidence type="ECO:0000313" key="3">
    <source>
        <dbReference type="Proteomes" id="UP000467193"/>
    </source>
</evidence>
<reference evidence="2 3" key="1">
    <citation type="journal article" date="2019" name="Emerg. Microbes Infect.">
        <title>Comprehensive subspecies identification of 175 nontuberculous mycobacteria species based on 7547 genomic profiles.</title>
        <authorList>
            <person name="Matsumoto Y."/>
            <person name="Kinjo T."/>
            <person name="Motooka D."/>
            <person name="Nabeya D."/>
            <person name="Jung N."/>
            <person name="Uechi K."/>
            <person name="Horii T."/>
            <person name="Iida T."/>
            <person name="Fujita J."/>
            <person name="Nakamura S."/>
        </authorList>
    </citation>
    <scope>NUCLEOTIDE SEQUENCE [LARGE SCALE GENOMIC DNA]</scope>
    <source>
        <strain evidence="2 3">JCM 17899</strain>
    </source>
</reference>
<dbReference type="KEGG" id="msei:MSEDJ_40840"/>
<name>A0A7I7QUD6_9MYCO</name>
<dbReference type="Proteomes" id="UP000467193">
    <property type="component" value="Chromosome"/>
</dbReference>
<protein>
    <submittedName>
        <fullName evidence="2">Uncharacterized protein</fullName>
    </submittedName>
</protein>
<keyword evidence="3" id="KW-1185">Reference proteome</keyword>
<gene>
    <name evidence="2" type="ORF">MSEDJ_40840</name>
</gene>
<proteinExistence type="predicted"/>
<dbReference type="RefSeq" id="WP_163799158.1">
    <property type="nucleotide sequence ID" value="NZ_AP022588.1"/>
</dbReference>
<accession>A0A7I7QUD6</accession>
<evidence type="ECO:0000256" key="1">
    <source>
        <dbReference type="SAM" id="MobiDB-lite"/>
    </source>
</evidence>
<dbReference type="AlphaFoldDB" id="A0A7I7QUD6"/>